<protein>
    <submittedName>
        <fullName evidence="1">Uncharacterized protein</fullName>
    </submittedName>
</protein>
<accession>A0A1M2W1C0</accession>
<evidence type="ECO:0000313" key="1">
    <source>
        <dbReference type="EMBL" id="OJT13651.1"/>
    </source>
</evidence>
<dbReference type="AlphaFoldDB" id="A0A1M2W1C0"/>
<proteinExistence type="predicted"/>
<evidence type="ECO:0000313" key="2">
    <source>
        <dbReference type="Proteomes" id="UP000184267"/>
    </source>
</evidence>
<name>A0A1M2W1C0_TRAPU</name>
<keyword evidence="2" id="KW-1185">Reference proteome</keyword>
<dbReference type="Proteomes" id="UP000184267">
    <property type="component" value="Unassembled WGS sequence"/>
</dbReference>
<sequence>MSLSLRSLSDGKAHGLASEPSIELDAPNDLDLDYQSVLVHGNHALYLNSTRLFYTFTLLNWKTGVSIVERIEIPTEFRPHDVAAFLDDSRVILVGHDVKYLHVYNYYNAPSNTLRKLAEVVTLDIVPPGTTWPIHSISIATSALSTDASFCRLDPRQNFYVISLRVKPSGLDSKDIFIFVPRDLILACAELVNTNQHPLHFGWEEWASGVQIFERNRGRPDPSYGISGARIVLNRILKGNEMKLKFLECDIEEVDSLTCRTVGPPGIVAAGNARGSKSAVSSRIKTRTTRIQLPLPDFLVRSVSPWDFGILIETVRYLQETLQAIALIYTGAQLMDSSIFVASLDGWS</sequence>
<gene>
    <name evidence="1" type="ORF">TRAPUB_9840</name>
</gene>
<reference evidence="1 2" key="1">
    <citation type="submission" date="2016-10" db="EMBL/GenBank/DDBJ databases">
        <title>Genome sequence of the basidiomycete white-rot fungus Trametes pubescens.</title>
        <authorList>
            <person name="Makela M.R."/>
            <person name="Granchi Z."/>
            <person name="Peng M."/>
            <person name="De Vries R.P."/>
            <person name="Grigoriev I."/>
            <person name="Riley R."/>
            <person name="Hilden K."/>
        </authorList>
    </citation>
    <scope>NUCLEOTIDE SEQUENCE [LARGE SCALE GENOMIC DNA]</scope>
    <source>
        <strain evidence="1 2">FBCC735</strain>
    </source>
</reference>
<organism evidence="1 2">
    <name type="scientific">Trametes pubescens</name>
    <name type="common">White-rot fungus</name>
    <dbReference type="NCBI Taxonomy" id="154538"/>
    <lineage>
        <taxon>Eukaryota</taxon>
        <taxon>Fungi</taxon>
        <taxon>Dikarya</taxon>
        <taxon>Basidiomycota</taxon>
        <taxon>Agaricomycotina</taxon>
        <taxon>Agaricomycetes</taxon>
        <taxon>Polyporales</taxon>
        <taxon>Polyporaceae</taxon>
        <taxon>Trametes</taxon>
    </lineage>
</organism>
<comment type="caution">
    <text evidence="1">The sequence shown here is derived from an EMBL/GenBank/DDBJ whole genome shotgun (WGS) entry which is preliminary data.</text>
</comment>
<dbReference type="EMBL" id="MNAD01000375">
    <property type="protein sequence ID" value="OJT13651.1"/>
    <property type="molecule type" value="Genomic_DNA"/>
</dbReference>